<sequence>MKFLIPPPLVRPPPPDLSYINRSYRSVRRREDRDDNLSGEFLLAVLQKHSGAPIPFEESQILEYYKKFLAQYSDYEDEDSDEEDSEEGEKGKKNVLGDEKEPGIVKRPPEAAPLEGEHECKMARTAPPQGGEHNS</sequence>
<dbReference type="EnsemblPlants" id="OBART11G15910.1">
    <property type="protein sequence ID" value="OBART11G15910.1"/>
    <property type="gene ID" value="OBART11G15910"/>
</dbReference>
<name>A0A0D3HMM8_9ORYZ</name>
<evidence type="ECO:0000256" key="1">
    <source>
        <dbReference type="SAM" id="MobiDB-lite"/>
    </source>
</evidence>
<evidence type="ECO:0000313" key="3">
    <source>
        <dbReference type="Proteomes" id="UP000026960"/>
    </source>
</evidence>
<dbReference type="PaxDb" id="65489-OBART11G15910.1"/>
<keyword evidence="3" id="KW-1185">Reference proteome</keyword>
<evidence type="ECO:0000313" key="2">
    <source>
        <dbReference type="EnsemblPlants" id="OBART11G15910.1"/>
    </source>
</evidence>
<feature type="compositionally biased region" description="Acidic residues" evidence="1">
    <location>
        <begin position="74"/>
        <end position="87"/>
    </location>
</feature>
<dbReference type="AlphaFoldDB" id="A0A0D3HMM8"/>
<dbReference type="HOGENOM" id="CLU_150276_0_0_1"/>
<proteinExistence type="predicted"/>
<organism evidence="2">
    <name type="scientific">Oryza barthii</name>
    <dbReference type="NCBI Taxonomy" id="65489"/>
    <lineage>
        <taxon>Eukaryota</taxon>
        <taxon>Viridiplantae</taxon>
        <taxon>Streptophyta</taxon>
        <taxon>Embryophyta</taxon>
        <taxon>Tracheophyta</taxon>
        <taxon>Spermatophyta</taxon>
        <taxon>Magnoliopsida</taxon>
        <taxon>Liliopsida</taxon>
        <taxon>Poales</taxon>
        <taxon>Poaceae</taxon>
        <taxon>BOP clade</taxon>
        <taxon>Oryzoideae</taxon>
        <taxon>Oryzeae</taxon>
        <taxon>Oryzinae</taxon>
        <taxon>Oryza</taxon>
    </lineage>
</organism>
<accession>A0A0D3HMM8</accession>
<dbReference type="Proteomes" id="UP000026960">
    <property type="component" value="Chromosome 11"/>
</dbReference>
<reference evidence="2" key="2">
    <citation type="submission" date="2015-03" db="UniProtKB">
        <authorList>
            <consortium name="EnsemblPlants"/>
        </authorList>
    </citation>
    <scope>IDENTIFICATION</scope>
</reference>
<protein>
    <submittedName>
        <fullName evidence="2">Uncharacterized protein</fullName>
    </submittedName>
</protein>
<feature type="compositionally biased region" description="Basic and acidic residues" evidence="1">
    <location>
        <begin position="88"/>
        <end position="122"/>
    </location>
</feature>
<feature type="region of interest" description="Disordered" evidence="1">
    <location>
        <begin position="74"/>
        <end position="135"/>
    </location>
</feature>
<reference evidence="2" key="1">
    <citation type="journal article" date="2009" name="Rice">
        <title>De Novo Next Generation Sequencing of Plant Genomes.</title>
        <authorList>
            <person name="Rounsley S."/>
            <person name="Marri P.R."/>
            <person name="Yu Y."/>
            <person name="He R."/>
            <person name="Sisneros N."/>
            <person name="Goicoechea J.L."/>
            <person name="Lee S.J."/>
            <person name="Angelova A."/>
            <person name="Kudrna D."/>
            <person name="Luo M."/>
            <person name="Affourtit J."/>
            <person name="Desany B."/>
            <person name="Knight J."/>
            <person name="Niazi F."/>
            <person name="Egholm M."/>
            <person name="Wing R.A."/>
        </authorList>
    </citation>
    <scope>NUCLEOTIDE SEQUENCE [LARGE SCALE GENOMIC DNA]</scope>
    <source>
        <strain evidence="2">cv. IRGC 105608</strain>
    </source>
</reference>
<dbReference type="Gramene" id="OBART11G15910.1">
    <property type="protein sequence ID" value="OBART11G15910.1"/>
    <property type="gene ID" value="OBART11G15910"/>
</dbReference>